<dbReference type="Proteomes" id="UP000789920">
    <property type="component" value="Unassembled WGS sequence"/>
</dbReference>
<name>A0ACA9S7T1_9GLOM</name>
<protein>
    <submittedName>
        <fullName evidence="1">9619_t:CDS:1</fullName>
    </submittedName>
</protein>
<feature type="non-terminal residue" evidence="1">
    <location>
        <position position="49"/>
    </location>
</feature>
<dbReference type="EMBL" id="CAJVQC010095287">
    <property type="protein sequence ID" value="CAG8828304.1"/>
    <property type="molecule type" value="Genomic_DNA"/>
</dbReference>
<proteinExistence type="predicted"/>
<sequence>FDELAKAKEFKKSIQSGIRLNASAQATKIRDNKSSHVIFLSSKEGTLGF</sequence>
<evidence type="ECO:0000313" key="2">
    <source>
        <dbReference type="Proteomes" id="UP000789920"/>
    </source>
</evidence>
<gene>
    <name evidence="1" type="ORF">RPERSI_LOCUS27207</name>
</gene>
<feature type="non-terminal residue" evidence="1">
    <location>
        <position position="1"/>
    </location>
</feature>
<reference evidence="1" key="1">
    <citation type="submission" date="2021-06" db="EMBL/GenBank/DDBJ databases">
        <authorList>
            <person name="Kallberg Y."/>
            <person name="Tangrot J."/>
            <person name="Rosling A."/>
        </authorList>
    </citation>
    <scope>NUCLEOTIDE SEQUENCE</scope>
    <source>
        <strain evidence="1">MA461A</strain>
    </source>
</reference>
<comment type="caution">
    <text evidence="1">The sequence shown here is derived from an EMBL/GenBank/DDBJ whole genome shotgun (WGS) entry which is preliminary data.</text>
</comment>
<organism evidence="1 2">
    <name type="scientific">Racocetra persica</name>
    <dbReference type="NCBI Taxonomy" id="160502"/>
    <lineage>
        <taxon>Eukaryota</taxon>
        <taxon>Fungi</taxon>
        <taxon>Fungi incertae sedis</taxon>
        <taxon>Mucoromycota</taxon>
        <taxon>Glomeromycotina</taxon>
        <taxon>Glomeromycetes</taxon>
        <taxon>Diversisporales</taxon>
        <taxon>Gigasporaceae</taxon>
        <taxon>Racocetra</taxon>
    </lineage>
</organism>
<accession>A0ACA9S7T1</accession>
<evidence type="ECO:0000313" key="1">
    <source>
        <dbReference type="EMBL" id="CAG8828304.1"/>
    </source>
</evidence>
<keyword evidence="2" id="KW-1185">Reference proteome</keyword>